<accession>A0AC35TLN5</accession>
<organism evidence="1 2">
    <name type="scientific">Rhabditophanes sp. KR3021</name>
    <dbReference type="NCBI Taxonomy" id="114890"/>
    <lineage>
        <taxon>Eukaryota</taxon>
        <taxon>Metazoa</taxon>
        <taxon>Ecdysozoa</taxon>
        <taxon>Nematoda</taxon>
        <taxon>Chromadorea</taxon>
        <taxon>Rhabditida</taxon>
        <taxon>Tylenchina</taxon>
        <taxon>Panagrolaimomorpha</taxon>
        <taxon>Strongyloidoidea</taxon>
        <taxon>Alloionematidae</taxon>
        <taxon>Rhabditophanes</taxon>
    </lineage>
</organism>
<proteinExistence type="predicted"/>
<protein>
    <submittedName>
        <fullName evidence="2">G_PROTEIN_RECEP_F1_2 domain-containing protein</fullName>
    </submittedName>
</protein>
<name>A0AC35TLN5_9BILA</name>
<evidence type="ECO:0000313" key="1">
    <source>
        <dbReference type="Proteomes" id="UP000095286"/>
    </source>
</evidence>
<dbReference type="Proteomes" id="UP000095286">
    <property type="component" value="Unplaced"/>
</dbReference>
<reference evidence="2" key="1">
    <citation type="submission" date="2016-11" db="UniProtKB">
        <authorList>
            <consortium name="WormBaseParasite"/>
        </authorList>
    </citation>
    <scope>IDENTIFICATION</scope>
    <source>
        <strain evidence="2">KR3021</strain>
    </source>
</reference>
<dbReference type="WBParaSite" id="RSKR_0000209900.1">
    <property type="protein sequence ID" value="RSKR_0000209900.1"/>
    <property type="gene ID" value="RSKR_0000209900"/>
</dbReference>
<evidence type="ECO:0000313" key="2">
    <source>
        <dbReference type="WBParaSite" id="RSKR_0000209900.1"/>
    </source>
</evidence>
<sequence>MQRTEIQIVLPPPNHEDLHVLIMAVCYMILFLVGTGGNVAILTTIYHVVRSQKTALDNTLIYVIVLSCVDFGVCLSLPFTIIDQILGFWMFGNVLCKLHAVLENFGKILSSLILTAMSFDRFAGVCMPQRKNLRSTRFAIYMLVGLTVYALAALLPLLLSFSARELVLFEKETAPYKITRMKIEKCTMKNISSFSFTAFTIYQCVLCFIVPLVLISFFYYKLLSRLRQHSRNFKGTHIPLARISLYTLAIACFYFISWMPFWASIALSVYLEYAEDTNKESNIPHFFVYCMYFVHALPYFNSSMNWFLYGALNSQLQLRARNGGNLRSELTNNASYNAGNNMSVVKIACTHSTYETGNNTSVNKNSYKLSAPLSSSSIKEIQPLKEKSSAATESSLMVAHGNTIIVTSICDADKPQTKPDSDDGTCSINSKVTDAQSLKSKENLIAIGYDCESDGTFL</sequence>